<dbReference type="GO" id="GO:0016925">
    <property type="term" value="P:protein sumoylation"/>
    <property type="evidence" value="ECO:0007669"/>
    <property type="project" value="TreeGrafter"/>
</dbReference>
<feature type="region of interest" description="Disordered" evidence="5">
    <location>
        <begin position="55"/>
        <end position="98"/>
    </location>
</feature>
<dbReference type="HOGENOM" id="CLU_004153_2_0_1"/>
<dbReference type="OrthoDB" id="27975at2759"/>
<evidence type="ECO:0000256" key="2">
    <source>
        <dbReference type="ARBA" id="ARBA00022771"/>
    </source>
</evidence>
<dbReference type="GeneID" id="19135235"/>
<feature type="compositionally biased region" description="Basic residues" evidence="5">
    <location>
        <begin position="59"/>
        <end position="68"/>
    </location>
</feature>
<feature type="compositionally biased region" description="Acidic residues" evidence="5">
    <location>
        <begin position="866"/>
        <end position="875"/>
    </location>
</feature>
<dbReference type="Pfam" id="PF02891">
    <property type="entry name" value="zf-MIZ"/>
    <property type="match status" value="1"/>
</dbReference>
<dbReference type="GO" id="GO:0061665">
    <property type="term" value="F:SUMO ligase activity"/>
    <property type="evidence" value="ECO:0007669"/>
    <property type="project" value="TreeGrafter"/>
</dbReference>
<keyword evidence="8" id="KW-1185">Reference proteome</keyword>
<accession>M2QX27</accession>
<dbReference type="OMA" id="DNWRCPI"/>
<feature type="compositionally biased region" description="Polar residues" evidence="5">
    <location>
        <begin position="235"/>
        <end position="257"/>
    </location>
</feature>
<feature type="region of interest" description="Disordered" evidence="5">
    <location>
        <begin position="854"/>
        <end position="875"/>
    </location>
</feature>
<dbReference type="GO" id="GO:0000785">
    <property type="term" value="C:chromatin"/>
    <property type="evidence" value="ECO:0007669"/>
    <property type="project" value="TreeGrafter"/>
</dbReference>
<evidence type="ECO:0000256" key="5">
    <source>
        <dbReference type="SAM" id="MobiDB-lite"/>
    </source>
</evidence>
<dbReference type="InterPro" id="IPR013083">
    <property type="entry name" value="Znf_RING/FYVE/PHD"/>
</dbReference>
<organism evidence="7 8">
    <name type="scientific">Cochliobolus sativus (strain ND90Pr / ATCC 201652)</name>
    <name type="common">Common root rot and spot blotch fungus</name>
    <name type="synonym">Bipolaris sorokiniana</name>
    <dbReference type="NCBI Taxonomy" id="665912"/>
    <lineage>
        <taxon>Eukaryota</taxon>
        <taxon>Fungi</taxon>
        <taxon>Dikarya</taxon>
        <taxon>Ascomycota</taxon>
        <taxon>Pezizomycotina</taxon>
        <taxon>Dothideomycetes</taxon>
        <taxon>Pleosporomycetidae</taxon>
        <taxon>Pleosporales</taxon>
        <taxon>Pleosporineae</taxon>
        <taxon>Pleosporaceae</taxon>
        <taxon>Bipolaris</taxon>
    </lineage>
</organism>
<feature type="compositionally biased region" description="Polar residues" evidence="5">
    <location>
        <begin position="627"/>
        <end position="646"/>
    </location>
</feature>
<feature type="region of interest" description="Disordered" evidence="5">
    <location>
        <begin position="556"/>
        <end position="580"/>
    </location>
</feature>
<sequence>MVSAGHSPTDDATAHTLHHVLGNLGGPRKSWMLPANAPVEPPALPAQPSAILLPFTVRGRGRPRKIPSQRRPSLHPVDPSAQSQYTSQPEQHPASNYSASPQLANALAPRPSIASVLPSPTPSEYAATSAATLAAVAVATPSPITYSPAVNVGVFTFHSAGAAYAPETPIEHTYVDSVQHGRASHGSIDGDAYQIFAPPKPTNPRLSVRRSMTNMPPHVAADVATPDLPHRPSLNTYPQTNSPIQRQAHTHTPSNLTYPPGQVPSPRVPTSVQFHHPAERRTMVLPQTFPAVSLTSSNMSPRMSSWYTANSCLEKLNAFQVSISALPSNTRDKLRLGVLRDATEKEDWFYLTMHQCYCMLTTAPETLPDSIKTLPDLPQAEKVLQDILEPNHNLSSGVVHFFSNYPYPMQNIYANWPSGFDHQVYLFSMFVAHCLNYEYLRNMCDQRRYPPLARELDTTLCIPSTILQRLVFIAFIRYLWRANQKAPFMEKFEVMAVTIFQQNQIDYFRQKLESTPVQSREALAAERVCASKLRAAVEGYENALRQGGIPSIPLYQSHQHQHQHQQQRQSNTARQFKPNSVVSPYPQRLAVHQVYEQNYTPSLPINTSIQPQPAPIPAQPTPTSTQLQTKPSTSLLPPSGRVQPQQRVANPARFSLHQAHLRSPVLNAHSVPSPLYTFQEGYVKSPARLSEPGCTMEKWVFVVTPDKMTSFPKTVRQSVADPGVRSINETNKIARLRCIKWKDKTYTPKEHVWATTDTSWIPYLYLSLNGTPLEARKKMHHGKDLAVDVTDLLREGENVLEMTVMTQSSDTSHLDYLLAIEAITIISHDSIKLNCTTQNRASAQTVLESIKQKLSGSSATATDDNNNNDDDDDDDDFHIVQSNMTINLREPFSQSKLCDTPVRSKFCLHNDCFDLDVFLRSRPRKGDASVVDHWKCPICGTDARPNVLVHDGFIEHVNMALEARGLSEARQIVVLQDGEWRVKDEGEGGAVQRRESEEGEVSTPATTAVAVPWPSMSRLSSISIPVDAEIIDLSD</sequence>
<dbReference type="PANTHER" id="PTHR10782">
    <property type="entry name" value="ZINC FINGER MIZ DOMAIN-CONTAINING PROTEIN"/>
    <property type="match status" value="1"/>
</dbReference>
<evidence type="ECO:0000256" key="3">
    <source>
        <dbReference type="ARBA" id="ARBA00022833"/>
    </source>
</evidence>
<dbReference type="PANTHER" id="PTHR10782:SF4">
    <property type="entry name" value="TONALLI, ISOFORM E"/>
    <property type="match status" value="1"/>
</dbReference>
<reference evidence="8" key="2">
    <citation type="journal article" date="2013" name="PLoS Genet.">
        <title>Comparative genome structure, secondary metabolite, and effector coding capacity across Cochliobolus pathogens.</title>
        <authorList>
            <person name="Condon B.J."/>
            <person name="Leng Y."/>
            <person name="Wu D."/>
            <person name="Bushley K.E."/>
            <person name="Ohm R.A."/>
            <person name="Otillar R."/>
            <person name="Martin J."/>
            <person name="Schackwitz W."/>
            <person name="Grimwood J."/>
            <person name="MohdZainudin N."/>
            <person name="Xue C."/>
            <person name="Wang R."/>
            <person name="Manning V.A."/>
            <person name="Dhillon B."/>
            <person name="Tu Z.J."/>
            <person name="Steffenson B.J."/>
            <person name="Salamov A."/>
            <person name="Sun H."/>
            <person name="Lowry S."/>
            <person name="LaButti K."/>
            <person name="Han J."/>
            <person name="Copeland A."/>
            <person name="Lindquist E."/>
            <person name="Barry K."/>
            <person name="Schmutz J."/>
            <person name="Baker S.E."/>
            <person name="Ciuffetti L.M."/>
            <person name="Grigoriev I.V."/>
            <person name="Zhong S."/>
            <person name="Turgeon B.G."/>
        </authorList>
    </citation>
    <scope>NUCLEOTIDE SEQUENCE [LARGE SCALE GENOMIC DNA]</scope>
    <source>
        <strain evidence="8">ND90Pr / ATCC 201652</strain>
    </source>
</reference>
<dbReference type="InterPro" id="IPR004181">
    <property type="entry name" value="Znf_MIZ"/>
</dbReference>
<proteinExistence type="predicted"/>
<reference evidence="7 8" key="1">
    <citation type="journal article" date="2012" name="PLoS Pathog.">
        <title>Diverse lifestyles and strategies of plant pathogenesis encoded in the genomes of eighteen Dothideomycetes fungi.</title>
        <authorList>
            <person name="Ohm R.A."/>
            <person name="Feau N."/>
            <person name="Henrissat B."/>
            <person name="Schoch C.L."/>
            <person name="Horwitz B.A."/>
            <person name="Barry K.W."/>
            <person name="Condon B.J."/>
            <person name="Copeland A.C."/>
            <person name="Dhillon B."/>
            <person name="Glaser F."/>
            <person name="Hesse C.N."/>
            <person name="Kosti I."/>
            <person name="LaButti K."/>
            <person name="Lindquist E.A."/>
            <person name="Lucas S."/>
            <person name="Salamov A.A."/>
            <person name="Bradshaw R.E."/>
            <person name="Ciuffetti L."/>
            <person name="Hamelin R.C."/>
            <person name="Kema G.H.J."/>
            <person name="Lawrence C."/>
            <person name="Scott J.A."/>
            <person name="Spatafora J.W."/>
            <person name="Turgeon B.G."/>
            <person name="de Wit P.J.G.M."/>
            <person name="Zhong S."/>
            <person name="Goodwin S.B."/>
            <person name="Grigoriev I.V."/>
        </authorList>
    </citation>
    <scope>NUCLEOTIDE SEQUENCE [LARGE SCALE GENOMIC DNA]</scope>
    <source>
        <strain evidence="8">ND90Pr / ATCC 201652</strain>
    </source>
</reference>
<evidence type="ECO:0000256" key="1">
    <source>
        <dbReference type="ARBA" id="ARBA00022723"/>
    </source>
</evidence>
<keyword evidence="2 4" id="KW-0863">Zinc-finger</keyword>
<keyword evidence="1" id="KW-0479">Metal-binding</keyword>
<gene>
    <name evidence="7" type="ORF">COCSADRAFT_251779</name>
</gene>
<feature type="compositionally biased region" description="Polar residues" evidence="5">
    <location>
        <begin position="571"/>
        <end position="580"/>
    </location>
</feature>
<evidence type="ECO:0000313" key="8">
    <source>
        <dbReference type="Proteomes" id="UP000016934"/>
    </source>
</evidence>
<feature type="region of interest" description="Disordered" evidence="5">
    <location>
        <begin position="235"/>
        <end position="271"/>
    </location>
</feature>
<dbReference type="GO" id="GO:0008270">
    <property type="term" value="F:zinc ion binding"/>
    <property type="evidence" value="ECO:0007669"/>
    <property type="project" value="UniProtKB-KW"/>
</dbReference>
<dbReference type="Proteomes" id="UP000016934">
    <property type="component" value="Unassembled WGS sequence"/>
</dbReference>
<dbReference type="STRING" id="665912.M2QX27"/>
<keyword evidence="3" id="KW-0862">Zinc</keyword>
<dbReference type="PROSITE" id="PS51044">
    <property type="entry name" value="ZF_SP_RING"/>
    <property type="match status" value="1"/>
</dbReference>
<dbReference type="eggNOG" id="KOG2169">
    <property type="taxonomic scope" value="Eukaryota"/>
</dbReference>
<dbReference type="Gene3D" id="3.30.40.10">
    <property type="entry name" value="Zinc/RING finger domain, C3HC4 (zinc finger)"/>
    <property type="match status" value="1"/>
</dbReference>
<protein>
    <recommendedName>
        <fullName evidence="6">SP-RING-type domain-containing protein</fullName>
    </recommendedName>
</protein>
<dbReference type="EMBL" id="KB445652">
    <property type="protein sequence ID" value="EMD59604.1"/>
    <property type="molecule type" value="Genomic_DNA"/>
</dbReference>
<evidence type="ECO:0000256" key="4">
    <source>
        <dbReference type="PROSITE-ProRule" id="PRU00452"/>
    </source>
</evidence>
<feature type="domain" description="SP-RING-type" evidence="6">
    <location>
        <begin position="873"/>
        <end position="963"/>
    </location>
</feature>
<dbReference type="KEGG" id="bsc:COCSADRAFT_251779"/>
<evidence type="ECO:0000313" key="7">
    <source>
        <dbReference type="EMBL" id="EMD59604.1"/>
    </source>
</evidence>
<feature type="compositionally biased region" description="Polar residues" evidence="5">
    <location>
        <begin position="80"/>
        <end position="98"/>
    </location>
</feature>
<feature type="region of interest" description="Disordered" evidence="5">
    <location>
        <begin position="602"/>
        <end position="646"/>
    </location>
</feature>
<name>M2QX27_COCSN</name>
<evidence type="ECO:0000259" key="6">
    <source>
        <dbReference type="PROSITE" id="PS51044"/>
    </source>
</evidence>
<dbReference type="RefSeq" id="XP_007704627.1">
    <property type="nucleotide sequence ID" value="XM_007706437.1"/>
</dbReference>
<dbReference type="AlphaFoldDB" id="M2QX27"/>